<dbReference type="AlphaFoldDB" id="A0A9D5DL84"/>
<dbReference type="SUPFAM" id="SSF161266">
    <property type="entry name" value="Gam-like"/>
    <property type="match status" value="1"/>
</dbReference>
<comment type="caution">
    <text evidence="1">The sequence shown here is derived from an EMBL/GenBank/DDBJ whole genome shotgun (WGS) entry which is preliminary data.</text>
</comment>
<protein>
    <recommendedName>
        <fullName evidence="3">Gam-like protein</fullName>
    </recommendedName>
</protein>
<organism evidence="1 2">
    <name type="scientific">Alkalicoccobacillus plakortidis</name>
    <dbReference type="NCBI Taxonomy" id="444060"/>
    <lineage>
        <taxon>Bacteria</taxon>
        <taxon>Bacillati</taxon>
        <taxon>Bacillota</taxon>
        <taxon>Bacilli</taxon>
        <taxon>Bacillales</taxon>
        <taxon>Bacillaceae</taxon>
        <taxon>Alkalicoccobacillus</taxon>
    </lineage>
</organism>
<sequence length="184" mass="21293">MTELQKQVEAIVNDGEQAEDFTVSNMEDALVADSRIMYHKGKQQDIQDMIDSQLEALKNKENRLKEWAEEAKRPYPESEQFYTHRLEFFLREQLEGGLKKKSIELPNVKLKMVKQQPEFTKDEDMLFKYAKANEMVKVKESTDWTAVKKAGKVVGNVLIDENGEQIPGVEVTPRPDKFSLEVIK</sequence>
<dbReference type="Pfam" id="PF07352">
    <property type="entry name" value="Phage_Mu_Gam"/>
    <property type="match status" value="1"/>
</dbReference>
<evidence type="ECO:0000313" key="1">
    <source>
        <dbReference type="EMBL" id="KQL55937.1"/>
    </source>
</evidence>
<dbReference type="EMBL" id="LJJD01000036">
    <property type="protein sequence ID" value="KQL55937.1"/>
    <property type="molecule type" value="Genomic_DNA"/>
</dbReference>
<keyword evidence="2" id="KW-1185">Reference proteome</keyword>
<dbReference type="GO" id="GO:0042262">
    <property type="term" value="P:DNA protection"/>
    <property type="evidence" value="ECO:0007669"/>
    <property type="project" value="InterPro"/>
</dbReference>
<dbReference type="InterPro" id="IPR009951">
    <property type="entry name" value="Host-nuc_inhib_Gam"/>
</dbReference>
<evidence type="ECO:0000313" key="2">
    <source>
        <dbReference type="Proteomes" id="UP000051061"/>
    </source>
</evidence>
<name>A0A9D5DL84_9BACI</name>
<proteinExistence type="predicted"/>
<gene>
    <name evidence="1" type="ORF">AN965_16820</name>
</gene>
<reference evidence="1 2" key="1">
    <citation type="submission" date="2015-09" db="EMBL/GenBank/DDBJ databases">
        <title>Genome sequencing project for genomic taxonomy and phylogenomics of Bacillus-like bacteria.</title>
        <authorList>
            <person name="Liu B."/>
            <person name="Wang J."/>
            <person name="Zhu Y."/>
            <person name="Liu G."/>
            <person name="Chen Q."/>
            <person name="Chen Z."/>
            <person name="Lan J."/>
            <person name="Che J."/>
            <person name="Ge C."/>
            <person name="Shi H."/>
            <person name="Pan Z."/>
            <person name="Liu X."/>
        </authorList>
    </citation>
    <scope>NUCLEOTIDE SEQUENCE [LARGE SCALE GENOMIC DNA]</scope>
    <source>
        <strain evidence="1 2">DSM 19153</strain>
    </source>
</reference>
<dbReference type="Proteomes" id="UP000051061">
    <property type="component" value="Unassembled WGS sequence"/>
</dbReference>
<dbReference type="GO" id="GO:0003690">
    <property type="term" value="F:double-stranded DNA binding"/>
    <property type="evidence" value="ECO:0007669"/>
    <property type="project" value="InterPro"/>
</dbReference>
<evidence type="ECO:0008006" key="3">
    <source>
        <dbReference type="Google" id="ProtNLM"/>
    </source>
</evidence>
<accession>A0A9D5DL84</accession>